<evidence type="ECO:0000313" key="2">
    <source>
        <dbReference type="EMBL" id="MEK0187564.1"/>
    </source>
</evidence>
<keyword evidence="1" id="KW-0175">Coiled coil</keyword>
<reference evidence="2 3" key="1">
    <citation type="journal article" date="2020" name="Harmful Algae">
        <title>Molecular and morphological characterization of a novel dihydroanatoxin-a producing Microcoleus species (cyanobacteria) from the Russian River, California, USA.</title>
        <authorList>
            <person name="Conklin K.Y."/>
            <person name="Stancheva R."/>
            <person name="Otten T.G."/>
            <person name="Fadness R."/>
            <person name="Boyer G.L."/>
            <person name="Read B."/>
            <person name="Zhang X."/>
            <person name="Sheath R.G."/>
        </authorList>
    </citation>
    <scope>NUCLEOTIDE SEQUENCE [LARGE SCALE GENOMIC DNA]</scope>
    <source>
        <strain evidence="2 3">PTRS2</strain>
    </source>
</reference>
<keyword evidence="3" id="KW-1185">Reference proteome</keyword>
<proteinExistence type="predicted"/>
<organism evidence="2 3">
    <name type="scientific">Microcoleus anatoxicus PTRS2</name>
    <dbReference type="NCBI Taxonomy" id="2705321"/>
    <lineage>
        <taxon>Bacteria</taxon>
        <taxon>Bacillati</taxon>
        <taxon>Cyanobacteriota</taxon>
        <taxon>Cyanophyceae</taxon>
        <taxon>Oscillatoriophycideae</taxon>
        <taxon>Oscillatoriales</taxon>
        <taxon>Microcoleaceae</taxon>
        <taxon>Microcoleus</taxon>
        <taxon>Microcoleus anatoxicus</taxon>
    </lineage>
</organism>
<evidence type="ECO:0000256" key="1">
    <source>
        <dbReference type="SAM" id="Coils"/>
    </source>
</evidence>
<name>A0ABU8YT12_9CYAN</name>
<comment type="caution">
    <text evidence="2">The sequence shown here is derived from an EMBL/GenBank/DDBJ whole genome shotgun (WGS) entry which is preliminary data.</text>
</comment>
<sequence>ELLQRDRDWEVRLAVERRKIREEVRAELKAEYEGQITSLTEQLAEMTKNYQAVLARLTALEGAK</sequence>
<gene>
    <name evidence="2" type="ORF">WMG39_22295</name>
</gene>
<feature type="non-terminal residue" evidence="2">
    <location>
        <position position="1"/>
    </location>
</feature>
<feature type="coiled-coil region" evidence="1">
    <location>
        <begin position="29"/>
        <end position="56"/>
    </location>
</feature>
<dbReference type="EMBL" id="JBBLXS010000382">
    <property type="protein sequence ID" value="MEK0187564.1"/>
    <property type="molecule type" value="Genomic_DNA"/>
</dbReference>
<evidence type="ECO:0000313" key="3">
    <source>
        <dbReference type="Proteomes" id="UP001384579"/>
    </source>
</evidence>
<dbReference type="Proteomes" id="UP001384579">
    <property type="component" value="Unassembled WGS sequence"/>
</dbReference>
<protein>
    <submittedName>
        <fullName evidence="2">Uncharacterized protein</fullName>
    </submittedName>
</protein>
<accession>A0ABU8YT12</accession>